<reference evidence="1" key="1">
    <citation type="journal article" date="2023" name="Plant J.">
        <title>Genome sequences and population genomics provide insights into the demographic history, inbreeding, and mutation load of two 'living fossil' tree species of Dipteronia.</title>
        <authorList>
            <person name="Feng Y."/>
            <person name="Comes H.P."/>
            <person name="Chen J."/>
            <person name="Zhu S."/>
            <person name="Lu R."/>
            <person name="Zhang X."/>
            <person name="Li P."/>
            <person name="Qiu J."/>
            <person name="Olsen K.M."/>
            <person name="Qiu Y."/>
        </authorList>
    </citation>
    <scope>NUCLEOTIDE SEQUENCE</scope>
    <source>
        <strain evidence="1">NBL</strain>
    </source>
</reference>
<gene>
    <name evidence="1" type="ORF">Dsin_025441</name>
</gene>
<sequence>MPNHLHNIEPQEQHFDAHAGQATESVIGYVATDHRFVFQLIRAFKRETARVFPVGVELACRFVIIVLDYTLWKETDGEVEFLEDFVG</sequence>
<evidence type="ECO:0000313" key="2">
    <source>
        <dbReference type="Proteomes" id="UP001281410"/>
    </source>
</evidence>
<comment type="caution">
    <text evidence="1">The sequence shown here is derived from an EMBL/GenBank/DDBJ whole genome shotgun (WGS) entry which is preliminary data.</text>
</comment>
<dbReference type="EMBL" id="JANJYJ010000008">
    <property type="protein sequence ID" value="KAK3194131.1"/>
    <property type="molecule type" value="Genomic_DNA"/>
</dbReference>
<organism evidence="1 2">
    <name type="scientific">Dipteronia sinensis</name>
    <dbReference type="NCBI Taxonomy" id="43782"/>
    <lineage>
        <taxon>Eukaryota</taxon>
        <taxon>Viridiplantae</taxon>
        <taxon>Streptophyta</taxon>
        <taxon>Embryophyta</taxon>
        <taxon>Tracheophyta</taxon>
        <taxon>Spermatophyta</taxon>
        <taxon>Magnoliopsida</taxon>
        <taxon>eudicotyledons</taxon>
        <taxon>Gunneridae</taxon>
        <taxon>Pentapetalae</taxon>
        <taxon>rosids</taxon>
        <taxon>malvids</taxon>
        <taxon>Sapindales</taxon>
        <taxon>Sapindaceae</taxon>
        <taxon>Hippocastanoideae</taxon>
        <taxon>Acereae</taxon>
        <taxon>Dipteronia</taxon>
    </lineage>
</organism>
<evidence type="ECO:0000313" key="1">
    <source>
        <dbReference type="EMBL" id="KAK3194131.1"/>
    </source>
</evidence>
<accession>A0AAE0DX49</accession>
<dbReference type="AlphaFoldDB" id="A0AAE0DX49"/>
<keyword evidence="2" id="KW-1185">Reference proteome</keyword>
<protein>
    <submittedName>
        <fullName evidence="1">Uncharacterized protein</fullName>
    </submittedName>
</protein>
<name>A0AAE0DX49_9ROSI</name>
<dbReference type="Proteomes" id="UP001281410">
    <property type="component" value="Unassembled WGS sequence"/>
</dbReference>
<proteinExistence type="predicted"/>